<dbReference type="Gene3D" id="3.30.1490.20">
    <property type="entry name" value="ATP-grasp fold, A domain"/>
    <property type="match status" value="1"/>
</dbReference>
<evidence type="ECO:0000256" key="14">
    <source>
        <dbReference type="ARBA" id="ARBA00047700"/>
    </source>
</evidence>
<evidence type="ECO:0000256" key="6">
    <source>
        <dbReference type="ARBA" id="ARBA00021623"/>
    </source>
</evidence>
<dbReference type="InterPro" id="IPR040442">
    <property type="entry name" value="Pyrv_kinase-like_dom_sf"/>
</dbReference>
<comment type="similarity">
    <text evidence="4 15">Belongs to the PEP-utilizing enzyme family.</text>
</comment>
<protein>
    <recommendedName>
        <fullName evidence="6 15">Phosphoenolpyruvate synthase</fullName>
        <shortName evidence="15">PEP synthase</shortName>
        <ecNumber evidence="5 15">2.7.9.2</ecNumber>
    </recommendedName>
    <alternativeName>
        <fullName evidence="13 15">Pyruvate, water dikinase</fullName>
    </alternativeName>
</protein>
<dbReference type="SUPFAM" id="SSF52009">
    <property type="entry name" value="Phosphohistidine domain"/>
    <property type="match status" value="1"/>
</dbReference>
<dbReference type="InterPro" id="IPR008279">
    <property type="entry name" value="PEP-util_enz_mobile_dom"/>
</dbReference>
<evidence type="ECO:0000313" key="19">
    <source>
        <dbReference type="EMBL" id="WZB89127.1"/>
    </source>
</evidence>
<evidence type="ECO:0000259" key="17">
    <source>
        <dbReference type="Pfam" id="PF01326"/>
    </source>
</evidence>
<comment type="cofactor">
    <cofactor evidence="1 15">
        <name>Mg(2+)</name>
        <dbReference type="ChEBI" id="CHEBI:18420"/>
    </cofactor>
</comment>
<dbReference type="Pfam" id="PF02896">
    <property type="entry name" value="PEP-utilizers_C"/>
    <property type="match status" value="1"/>
</dbReference>
<keyword evidence="9 15" id="KW-0547">Nucleotide-binding</keyword>
<name>A0ABZ2UVI8_9CYAN</name>
<evidence type="ECO:0000313" key="20">
    <source>
        <dbReference type="Proteomes" id="UP001483337"/>
    </source>
</evidence>
<feature type="domain" description="PEP-utilising enzyme mobile" evidence="16">
    <location>
        <begin position="405"/>
        <end position="476"/>
    </location>
</feature>
<evidence type="ECO:0000256" key="15">
    <source>
        <dbReference type="PIRNR" id="PIRNR000854"/>
    </source>
</evidence>
<evidence type="ECO:0000256" key="12">
    <source>
        <dbReference type="ARBA" id="ARBA00022842"/>
    </source>
</evidence>
<evidence type="ECO:0000256" key="13">
    <source>
        <dbReference type="ARBA" id="ARBA00033470"/>
    </source>
</evidence>
<feature type="domain" description="Pyruvate phosphate dikinase AMP/ATP-binding" evidence="17">
    <location>
        <begin position="35"/>
        <end position="365"/>
    </location>
</feature>
<dbReference type="PIRSF" id="PIRSF000854">
    <property type="entry name" value="PEP_synthase"/>
    <property type="match status" value="1"/>
</dbReference>
<dbReference type="PANTHER" id="PTHR43030">
    <property type="entry name" value="PHOSPHOENOLPYRUVATE SYNTHASE"/>
    <property type="match status" value="1"/>
</dbReference>
<dbReference type="NCBIfam" id="NF005057">
    <property type="entry name" value="PRK06464.1"/>
    <property type="match status" value="1"/>
</dbReference>
<feature type="domain" description="PEP-utilising enzyme C-terminal" evidence="18">
    <location>
        <begin position="496"/>
        <end position="809"/>
    </location>
</feature>
<dbReference type="InterPro" id="IPR000121">
    <property type="entry name" value="PEP_util_C"/>
</dbReference>
<dbReference type="PRINTS" id="PR01736">
    <property type="entry name" value="PHPHTRNFRASE"/>
</dbReference>
<dbReference type="PANTHER" id="PTHR43030:SF1">
    <property type="entry name" value="PHOSPHOENOLPYRUVATE SYNTHASE"/>
    <property type="match status" value="1"/>
</dbReference>
<keyword evidence="10 15" id="KW-0418">Kinase</keyword>
<dbReference type="Gene3D" id="3.30.470.20">
    <property type="entry name" value="ATP-grasp fold, B domain"/>
    <property type="match status" value="1"/>
</dbReference>
<dbReference type="NCBIfam" id="TIGR01418">
    <property type="entry name" value="PEP_synth"/>
    <property type="match status" value="1"/>
</dbReference>
<evidence type="ECO:0000256" key="5">
    <source>
        <dbReference type="ARBA" id="ARBA00011996"/>
    </source>
</evidence>
<reference evidence="19 20" key="1">
    <citation type="submission" date="2024-04" db="EMBL/GenBank/DDBJ databases">
        <title>Okeanomitos corallinicola gen. &amp; sp. nov. (Nostocales, Cyanobacteria), a new toxic marine heterocyst-forming cyanobacterium from a coral reef.</title>
        <authorList>
            <person name="Li H."/>
            <person name="Li R."/>
            <person name="Kang J."/>
            <person name="Hii K.S."/>
            <person name="Mohamed H.F."/>
            <person name="Xu X."/>
            <person name="Luo Z."/>
        </authorList>
    </citation>
    <scope>NUCLEOTIDE SEQUENCE [LARGE SCALE GENOMIC DNA]</scope>
    <source>
        <strain evidence="19 20">TIOX110</strain>
    </source>
</reference>
<evidence type="ECO:0000256" key="2">
    <source>
        <dbReference type="ARBA" id="ARBA00002988"/>
    </source>
</evidence>
<dbReference type="Proteomes" id="UP001483337">
    <property type="component" value="Chromosome"/>
</dbReference>
<evidence type="ECO:0000256" key="10">
    <source>
        <dbReference type="ARBA" id="ARBA00022777"/>
    </source>
</evidence>
<comment type="pathway">
    <text evidence="3 15">Carbohydrate biosynthesis; gluconeogenesis.</text>
</comment>
<dbReference type="Gene3D" id="3.20.20.60">
    <property type="entry name" value="Phosphoenolpyruvate-binding domains"/>
    <property type="match status" value="1"/>
</dbReference>
<evidence type="ECO:0000256" key="8">
    <source>
        <dbReference type="ARBA" id="ARBA00022723"/>
    </source>
</evidence>
<evidence type="ECO:0000256" key="4">
    <source>
        <dbReference type="ARBA" id="ARBA00007837"/>
    </source>
</evidence>
<evidence type="ECO:0000259" key="16">
    <source>
        <dbReference type="Pfam" id="PF00391"/>
    </source>
</evidence>
<comment type="function">
    <text evidence="2 15">Catalyzes the phosphorylation of pyruvate to phosphoenolpyruvate.</text>
</comment>
<dbReference type="PROSITE" id="PS00370">
    <property type="entry name" value="PEP_ENZYMES_PHOS_SITE"/>
    <property type="match status" value="1"/>
</dbReference>
<keyword evidence="20" id="KW-1185">Reference proteome</keyword>
<dbReference type="RefSeq" id="WP_353932031.1">
    <property type="nucleotide sequence ID" value="NZ_CP150886.1"/>
</dbReference>
<dbReference type="InterPro" id="IPR006319">
    <property type="entry name" value="PEP_synth"/>
</dbReference>
<accession>A0ABZ2UVI8</accession>
<dbReference type="PROSITE" id="PS00742">
    <property type="entry name" value="PEP_ENZYMES_2"/>
    <property type="match status" value="1"/>
</dbReference>
<proteinExistence type="inferred from homology"/>
<dbReference type="InterPro" id="IPR013815">
    <property type="entry name" value="ATP_grasp_subdomain_1"/>
</dbReference>
<dbReference type="Pfam" id="PF00391">
    <property type="entry name" value="PEP-utilizers"/>
    <property type="match status" value="1"/>
</dbReference>
<evidence type="ECO:0000256" key="11">
    <source>
        <dbReference type="ARBA" id="ARBA00022840"/>
    </source>
</evidence>
<dbReference type="InterPro" id="IPR002192">
    <property type="entry name" value="PPDK_AMP/ATP-bd"/>
</dbReference>
<keyword evidence="8 15" id="KW-0479">Metal-binding</keyword>
<dbReference type="SUPFAM" id="SSF51621">
    <property type="entry name" value="Phosphoenolpyruvate/pyruvate domain"/>
    <property type="match status" value="1"/>
</dbReference>
<sequence>MLEIRNNNQANNSPATKEAALVLPFNVVGIADIAFVGGKNASLGEMIQQLQSKGVKVPTGFATTAYAYRHFITNAGLETRLRKIFANLDVEDVENLRQCAKQARSLMLETPFPLELQEAIARSYQALCQEYGEDTDVAVRSSATAEDLPDASFAGQQETYLNVHGLKGVLESCHKCFASIFTDRAISYRQLRGFDHFEVALSVGVQKMVRSDLACAGVMFSIDTETGFKDAALITAAYGLGETVVQGAVNPDEYLVFKPTLKQGCQPILQKRLGTKEIKMVYDLGGTKLTKNVSVLPGERKQFALNNDEILQLANWACIIEDHYSQVRGINTPMDIEWAKDGRTGELFIVQARPETVQSQKSKTVLKSYHLQEKSEILLTGRSVGEMIGQGKARVILDVHQINLFQAGEVLVTNRTDPDWEPIMKKASAIVTNSGGRTCHAAIIAREMGIPAIVGCGNGTTTLQPGQEITVSCAEGETGKVYAGLLNFEIQELPLDNLPRTRTKIMMNVGNPEEALGLTAIPNDGVGLARMEFIIANHIKVHPLALLHFEELEDELAKYKIAELTNQYEDKAEFFVGKLAQGIGTIAAAFYPKPVIVRLSDFKSNEYANLLGGRQFEPKEENPMIGWRGASRYYDPRYREGFALECEAMKRVREEMGLTNIILMIPFCRTPEEGKRVLAEMAKNGLVKGENGLQVYVMCELPSNVLLADEFSQVFDGFSIGSNDLTQLTLGLDRDSELVAHLFDERNEAVKRTIAKAIATVQEYNLKIGICGQAPSDYPEFARFLVELGIDSISLNPDSVIKTMLEIAAAEGIK</sequence>
<gene>
    <name evidence="19" type="primary">ppsA</name>
    <name evidence="19" type="ORF">WJM97_05465</name>
</gene>
<dbReference type="Gene3D" id="3.50.30.10">
    <property type="entry name" value="Phosphohistidine domain"/>
    <property type="match status" value="1"/>
</dbReference>
<dbReference type="EMBL" id="CP150886">
    <property type="protein sequence ID" value="WZB89127.1"/>
    <property type="molecule type" value="Genomic_DNA"/>
</dbReference>
<organism evidence="19 20">
    <name type="scientific">Okeanomitos corallinicola TIOX110</name>
    <dbReference type="NCBI Taxonomy" id="3133117"/>
    <lineage>
        <taxon>Bacteria</taxon>
        <taxon>Bacillati</taxon>
        <taxon>Cyanobacteriota</taxon>
        <taxon>Cyanophyceae</taxon>
        <taxon>Nostocales</taxon>
        <taxon>Aphanizomenonaceae</taxon>
        <taxon>Okeanomitos</taxon>
    </lineage>
</organism>
<dbReference type="Pfam" id="PF01326">
    <property type="entry name" value="PPDK_N"/>
    <property type="match status" value="1"/>
</dbReference>
<dbReference type="InterPro" id="IPR015813">
    <property type="entry name" value="Pyrv/PenolPyrv_kinase-like_dom"/>
</dbReference>
<evidence type="ECO:0000256" key="7">
    <source>
        <dbReference type="ARBA" id="ARBA00022679"/>
    </source>
</evidence>
<comment type="catalytic activity">
    <reaction evidence="14 15">
        <text>pyruvate + ATP + H2O = phosphoenolpyruvate + AMP + phosphate + 2 H(+)</text>
        <dbReference type="Rhea" id="RHEA:11364"/>
        <dbReference type="ChEBI" id="CHEBI:15361"/>
        <dbReference type="ChEBI" id="CHEBI:15377"/>
        <dbReference type="ChEBI" id="CHEBI:15378"/>
        <dbReference type="ChEBI" id="CHEBI:30616"/>
        <dbReference type="ChEBI" id="CHEBI:43474"/>
        <dbReference type="ChEBI" id="CHEBI:58702"/>
        <dbReference type="ChEBI" id="CHEBI:456215"/>
        <dbReference type="EC" id="2.7.9.2"/>
    </reaction>
</comment>
<evidence type="ECO:0000259" key="18">
    <source>
        <dbReference type="Pfam" id="PF02896"/>
    </source>
</evidence>
<dbReference type="InterPro" id="IPR018274">
    <property type="entry name" value="PEP_util_AS"/>
</dbReference>
<evidence type="ECO:0000256" key="3">
    <source>
        <dbReference type="ARBA" id="ARBA00004742"/>
    </source>
</evidence>
<evidence type="ECO:0000256" key="9">
    <source>
        <dbReference type="ARBA" id="ARBA00022741"/>
    </source>
</evidence>
<dbReference type="InterPro" id="IPR023151">
    <property type="entry name" value="PEP_util_CS"/>
</dbReference>
<keyword evidence="7 15" id="KW-0808">Transferase</keyword>
<dbReference type="EC" id="2.7.9.2" evidence="5 15"/>
<evidence type="ECO:0000256" key="1">
    <source>
        <dbReference type="ARBA" id="ARBA00001946"/>
    </source>
</evidence>
<keyword evidence="12 15" id="KW-0460">Magnesium</keyword>
<dbReference type="GO" id="GO:0008986">
    <property type="term" value="F:pyruvate, water dikinase activity"/>
    <property type="evidence" value="ECO:0007669"/>
    <property type="project" value="UniProtKB-EC"/>
</dbReference>
<dbReference type="InterPro" id="IPR036637">
    <property type="entry name" value="Phosphohistidine_dom_sf"/>
</dbReference>
<dbReference type="SUPFAM" id="SSF56059">
    <property type="entry name" value="Glutathione synthetase ATP-binding domain-like"/>
    <property type="match status" value="1"/>
</dbReference>
<keyword evidence="11 15" id="KW-0067">ATP-binding</keyword>